<feature type="transmembrane region" description="Helical" evidence="7">
    <location>
        <begin position="31"/>
        <end position="54"/>
    </location>
</feature>
<protein>
    <submittedName>
        <fullName evidence="8">Branched-chain amino acid ABC transporter permease</fullName>
    </submittedName>
</protein>
<evidence type="ECO:0000256" key="2">
    <source>
        <dbReference type="ARBA" id="ARBA00022475"/>
    </source>
</evidence>
<dbReference type="InterPro" id="IPR001851">
    <property type="entry name" value="ABC_transp_permease"/>
</dbReference>
<evidence type="ECO:0000256" key="7">
    <source>
        <dbReference type="SAM" id="Phobius"/>
    </source>
</evidence>
<feature type="transmembrane region" description="Helical" evidence="7">
    <location>
        <begin position="310"/>
        <end position="332"/>
    </location>
</feature>
<feature type="transmembrane region" description="Helical" evidence="7">
    <location>
        <begin position="239"/>
        <end position="260"/>
    </location>
</feature>
<keyword evidence="2" id="KW-1003">Cell membrane</keyword>
<dbReference type="InterPro" id="IPR043428">
    <property type="entry name" value="LivM-like"/>
</dbReference>
<sequence>MTAPLSTGPLAQAPVAHFTVERPGLARYRRLVTIPLVLISAAVLVSLVANAYWISTLTSAAALALAAAGVGLLYGQLGLVSLCQFGLIGVGGWVTLRTGFAFGWPFELSLLSGGVAASLVGILCGLPALRLKGLYLALVTLMLAGGFQVVINAFGFPDGGDGFLGRADASQRLMLPRPLLATGNEAYFLYAVIVLALGLMLIELHRRTRPGRSWAMIRAGETTALSAGVNLLLYKAWAFALAGFLAGLAGGVLAGGVGQLDGRAFSAAESLNLFALTVVGGAYHWFGAVIAGLLLRAVPSLLTDHGVDGYLAMVIFGAALLHALVTAPTGIAGQIAGLGRWLTGLIASESTPSPAQQEAPASDKLTADTGDRHP</sequence>
<dbReference type="Proteomes" id="UP000586722">
    <property type="component" value="Unassembled WGS sequence"/>
</dbReference>
<name>A0A7X5F2U3_9HYPH</name>
<evidence type="ECO:0000256" key="3">
    <source>
        <dbReference type="ARBA" id="ARBA00022692"/>
    </source>
</evidence>
<organism evidence="8 9">
    <name type="scientific">Pannonibacter tanglangensis</name>
    <dbReference type="NCBI Taxonomy" id="2750084"/>
    <lineage>
        <taxon>Bacteria</taxon>
        <taxon>Pseudomonadati</taxon>
        <taxon>Pseudomonadota</taxon>
        <taxon>Alphaproteobacteria</taxon>
        <taxon>Hyphomicrobiales</taxon>
        <taxon>Stappiaceae</taxon>
        <taxon>Pannonibacter</taxon>
    </lineage>
</organism>
<dbReference type="RefSeq" id="WP_161708646.1">
    <property type="nucleotide sequence ID" value="NZ_JAABLQ010000001.1"/>
</dbReference>
<dbReference type="GO" id="GO:0015658">
    <property type="term" value="F:branched-chain amino acid transmembrane transporter activity"/>
    <property type="evidence" value="ECO:0007669"/>
    <property type="project" value="InterPro"/>
</dbReference>
<comment type="subcellular location">
    <subcellularLocation>
        <location evidence="1">Cell membrane</location>
        <topology evidence="1">Multi-pass membrane protein</topology>
    </subcellularLocation>
</comment>
<keyword evidence="9" id="KW-1185">Reference proteome</keyword>
<comment type="caution">
    <text evidence="8">The sequence shown here is derived from an EMBL/GenBank/DDBJ whole genome shotgun (WGS) entry which is preliminary data.</text>
</comment>
<keyword evidence="3 7" id="KW-0812">Transmembrane</keyword>
<dbReference type="CDD" id="cd06581">
    <property type="entry name" value="TM_PBP1_LivM_like"/>
    <property type="match status" value="1"/>
</dbReference>
<keyword evidence="4 7" id="KW-1133">Transmembrane helix</keyword>
<feature type="transmembrane region" description="Helical" evidence="7">
    <location>
        <begin position="136"/>
        <end position="156"/>
    </location>
</feature>
<feature type="transmembrane region" description="Helical" evidence="7">
    <location>
        <begin position="272"/>
        <end position="298"/>
    </location>
</feature>
<evidence type="ECO:0000256" key="5">
    <source>
        <dbReference type="ARBA" id="ARBA00023136"/>
    </source>
</evidence>
<dbReference type="PANTHER" id="PTHR30482">
    <property type="entry name" value="HIGH-AFFINITY BRANCHED-CHAIN AMINO ACID TRANSPORT SYSTEM PERMEASE"/>
    <property type="match status" value="1"/>
</dbReference>
<proteinExistence type="predicted"/>
<dbReference type="Pfam" id="PF02653">
    <property type="entry name" value="BPD_transp_2"/>
    <property type="match status" value="1"/>
</dbReference>
<dbReference type="EMBL" id="JAABLQ010000001">
    <property type="protein sequence ID" value="NBN78753.1"/>
    <property type="molecule type" value="Genomic_DNA"/>
</dbReference>
<feature type="compositionally biased region" description="Basic and acidic residues" evidence="6">
    <location>
        <begin position="365"/>
        <end position="374"/>
    </location>
</feature>
<dbReference type="AlphaFoldDB" id="A0A7X5F2U3"/>
<dbReference type="PANTHER" id="PTHR30482:SF20">
    <property type="entry name" value="HIGH-AFFINITY BRANCHED-CHAIN AMINO ACID TRANSPORT SYSTEM PERMEASE PROTEIN LIVM"/>
    <property type="match status" value="1"/>
</dbReference>
<gene>
    <name evidence="8" type="ORF">GWI72_10790</name>
</gene>
<accession>A0A7X5F2U3</accession>
<evidence type="ECO:0000256" key="1">
    <source>
        <dbReference type="ARBA" id="ARBA00004651"/>
    </source>
</evidence>
<evidence type="ECO:0000313" key="8">
    <source>
        <dbReference type="EMBL" id="NBN78753.1"/>
    </source>
</evidence>
<feature type="transmembrane region" description="Helical" evidence="7">
    <location>
        <begin position="110"/>
        <end position="129"/>
    </location>
</feature>
<dbReference type="GO" id="GO:0005886">
    <property type="term" value="C:plasma membrane"/>
    <property type="evidence" value="ECO:0007669"/>
    <property type="project" value="UniProtKB-SubCell"/>
</dbReference>
<feature type="transmembrane region" description="Helical" evidence="7">
    <location>
        <begin position="60"/>
        <end position="80"/>
    </location>
</feature>
<evidence type="ECO:0000256" key="4">
    <source>
        <dbReference type="ARBA" id="ARBA00022989"/>
    </source>
</evidence>
<feature type="region of interest" description="Disordered" evidence="6">
    <location>
        <begin position="350"/>
        <end position="374"/>
    </location>
</feature>
<evidence type="ECO:0000313" key="9">
    <source>
        <dbReference type="Proteomes" id="UP000586722"/>
    </source>
</evidence>
<reference evidence="9" key="1">
    <citation type="submission" date="2020-01" db="EMBL/GenBank/DDBJ databases">
        <authorList>
            <person name="Fang Y."/>
            <person name="Sun R."/>
            <person name="Nie L."/>
            <person name="He J."/>
            <person name="Hao L."/>
            <person name="Wang L."/>
            <person name="Su S."/>
            <person name="Lv E."/>
            <person name="Zhang Z."/>
            <person name="Xie R."/>
            <person name="Liu H."/>
        </authorList>
    </citation>
    <scope>NUCLEOTIDE SEQUENCE [LARGE SCALE GENOMIC DNA]</scope>
    <source>
        <strain evidence="9">XCT-53</strain>
    </source>
</reference>
<keyword evidence="5 7" id="KW-0472">Membrane</keyword>
<feature type="transmembrane region" description="Helical" evidence="7">
    <location>
        <begin position="187"/>
        <end position="204"/>
    </location>
</feature>
<evidence type="ECO:0000256" key="6">
    <source>
        <dbReference type="SAM" id="MobiDB-lite"/>
    </source>
</evidence>
<feature type="transmembrane region" description="Helical" evidence="7">
    <location>
        <begin position="216"/>
        <end position="233"/>
    </location>
</feature>